<dbReference type="OrthoDB" id="10029313at2759"/>
<dbReference type="AlphaFoldDB" id="A0A183TNG7"/>
<name>A0A183TNG7_SCHSO</name>
<organism evidence="3">
    <name type="scientific">Schistocephalus solidus</name>
    <name type="common">Tapeworm</name>
    <dbReference type="NCBI Taxonomy" id="70667"/>
    <lineage>
        <taxon>Eukaryota</taxon>
        <taxon>Metazoa</taxon>
        <taxon>Spiralia</taxon>
        <taxon>Lophotrochozoa</taxon>
        <taxon>Platyhelminthes</taxon>
        <taxon>Cestoda</taxon>
        <taxon>Eucestoda</taxon>
        <taxon>Diphyllobothriidea</taxon>
        <taxon>Diphyllobothriidae</taxon>
        <taxon>Schistocephalus</taxon>
    </lineage>
</organism>
<evidence type="ECO:0000313" key="1">
    <source>
        <dbReference type="EMBL" id="VDM04401.1"/>
    </source>
</evidence>
<protein>
    <submittedName>
        <fullName evidence="1 3">Uncharacterized protein</fullName>
    </submittedName>
</protein>
<proteinExistence type="predicted"/>
<dbReference type="EMBL" id="UYSU01043516">
    <property type="protein sequence ID" value="VDM04401.1"/>
    <property type="molecule type" value="Genomic_DNA"/>
</dbReference>
<reference evidence="3" key="1">
    <citation type="submission" date="2016-06" db="UniProtKB">
        <authorList>
            <consortium name="WormBaseParasite"/>
        </authorList>
    </citation>
    <scope>IDENTIFICATION</scope>
</reference>
<keyword evidence="2" id="KW-1185">Reference proteome</keyword>
<evidence type="ECO:0000313" key="3">
    <source>
        <dbReference type="WBParaSite" id="SSLN_0001869601-mRNA-1"/>
    </source>
</evidence>
<dbReference type="Proteomes" id="UP000275846">
    <property type="component" value="Unassembled WGS sequence"/>
</dbReference>
<accession>A0A183TNG7</accession>
<dbReference type="WBParaSite" id="SSLN_0001869601-mRNA-1">
    <property type="protein sequence ID" value="SSLN_0001869601-mRNA-1"/>
    <property type="gene ID" value="SSLN_0001869601"/>
</dbReference>
<evidence type="ECO:0000313" key="2">
    <source>
        <dbReference type="Proteomes" id="UP000275846"/>
    </source>
</evidence>
<reference evidence="1 2" key="2">
    <citation type="submission" date="2018-11" db="EMBL/GenBank/DDBJ databases">
        <authorList>
            <consortium name="Pathogen Informatics"/>
        </authorList>
    </citation>
    <scope>NUCLEOTIDE SEQUENCE [LARGE SCALE GENOMIC DNA]</scope>
    <source>
        <strain evidence="1 2">NST_G2</strain>
    </source>
</reference>
<sequence>MAPADKGGTTVIMEKTDYVNKASQIFNDREAYTPFDVDPPKKQAIALKKTVNELSRLQRISPEDSRFMTLSAPCVAHAYGLPKKHKSDAPLRMRVPLIGSITYNRAKWQKHLSYGLKYSVRNSRAFLPKTFRTST</sequence>
<gene>
    <name evidence="1" type="ORF">SSLN_LOCUS18015</name>
</gene>